<name>S7WI06_9BACT</name>
<gene>
    <name evidence="1" type="ORF">ADICYQ_4508</name>
</gene>
<comment type="caution">
    <text evidence="1">The sequence shown here is derived from an EMBL/GenBank/DDBJ whole genome shotgun (WGS) entry which is preliminary data.</text>
</comment>
<dbReference type="EMBL" id="ATNM01000147">
    <property type="protein sequence ID" value="EPR66374.1"/>
    <property type="molecule type" value="Genomic_DNA"/>
</dbReference>
<dbReference type="AlphaFoldDB" id="S7WI06"/>
<sequence>MNFALADDMYAQYYQAILQYFFCTLHGIQSAEVFTGQ</sequence>
<accession>S7WI06</accession>
<proteinExistence type="predicted"/>
<evidence type="ECO:0000313" key="2">
    <source>
        <dbReference type="Proteomes" id="UP000014974"/>
    </source>
</evidence>
<evidence type="ECO:0000313" key="1">
    <source>
        <dbReference type="EMBL" id="EPR66374.1"/>
    </source>
</evidence>
<reference evidence="1 2" key="1">
    <citation type="journal article" date="2013" name="Genome Announc.">
        <title>Draft Genome Sequence of Cyclobacterium qasimii Strain M12-11BT, Isolated from Arctic Marine Sediment.</title>
        <authorList>
            <person name="Shivaji S."/>
            <person name="Ara S."/>
            <person name="Singh A."/>
            <person name="Kumar Pinnaka A."/>
        </authorList>
    </citation>
    <scope>NUCLEOTIDE SEQUENCE [LARGE SCALE GENOMIC DNA]</scope>
    <source>
        <strain evidence="1 2">M12-11B</strain>
    </source>
</reference>
<dbReference type="STRING" id="641524.ADICYQ_4508"/>
<protein>
    <submittedName>
        <fullName evidence="1">Uncharacterized protein</fullName>
    </submittedName>
</protein>
<dbReference type="Proteomes" id="UP000014974">
    <property type="component" value="Unassembled WGS sequence"/>
</dbReference>
<organism evidence="1 2">
    <name type="scientific">Cyclobacterium qasimii M12-11B</name>
    <dbReference type="NCBI Taxonomy" id="641524"/>
    <lineage>
        <taxon>Bacteria</taxon>
        <taxon>Pseudomonadati</taxon>
        <taxon>Bacteroidota</taxon>
        <taxon>Cytophagia</taxon>
        <taxon>Cytophagales</taxon>
        <taxon>Cyclobacteriaceae</taxon>
        <taxon>Cyclobacterium</taxon>
    </lineage>
</organism>